<name>A0A6C0GP17_9BACT</name>
<dbReference type="Proteomes" id="UP000480178">
    <property type="component" value="Chromosome"/>
</dbReference>
<evidence type="ECO:0000313" key="2">
    <source>
        <dbReference type="EMBL" id="QHT69677.1"/>
    </source>
</evidence>
<reference evidence="2 3" key="1">
    <citation type="submission" date="2020-01" db="EMBL/GenBank/DDBJ databases">
        <authorList>
            <person name="Kim M.K."/>
        </authorList>
    </citation>
    <scope>NUCLEOTIDE SEQUENCE [LARGE SCALE GENOMIC DNA]</scope>
    <source>
        <strain evidence="2 3">172606-1</strain>
    </source>
</reference>
<proteinExistence type="predicted"/>
<gene>
    <name evidence="2" type="ORF">GXP67_25030</name>
</gene>
<dbReference type="KEGG" id="rhoz:GXP67_25030"/>
<keyword evidence="3" id="KW-1185">Reference proteome</keyword>
<evidence type="ECO:0000313" key="3">
    <source>
        <dbReference type="Proteomes" id="UP000480178"/>
    </source>
</evidence>
<feature type="signal peptide" evidence="1">
    <location>
        <begin position="1"/>
        <end position="22"/>
    </location>
</feature>
<dbReference type="AlphaFoldDB" id="A0A6C0GP17"/>
<sequence>MIRKKLCLLALLILAMWHTGFSQQIWSVGPMIHFNFGGEKPRVSYSLEVAYWNLEHFYYSVDGGVEVESGKLRLYSELQTGFGLAGIACGPVLEFNTRQGGTHLGMQGSLWANYFLGADFRLRRVNKTTYTCLGIYAKAPFASSGLDGDNDGHDFDWDWD</sequence>
<keyword evidence="1" id="KW-0732">Signal</keyword>
<accession>A0A6C0GP17</accession>
<feature type="chain" id="PRO_5025532267" evidence="1">
    <location>
        <begin position="23"/>
        <end position="160"/>
    </location>
</feature>
<protein>
    <submittedName>
        <fullName evidence="2">Uncharacterized protein</fullName>
    </submittedName>
</protein>
<dbReference type="EMBL" id="CP048222">
    <property type="protein sequence ID" value="QHT69677.1"/>
    <property type="molecule type" value="Genomic_DNA"/>
</dbReference>
<organism evidence="2 3">
    <name type="scientific">Rhodocytophaga rosea</name>
    <dbReference type="NCBI Taxonomy" id="2704465"/>
    <lineage>
        <taxon>Bacteria</taxon>
        <taxon>Pseudomonadati</taxon>
        <taxon>Bacteroidota</taxon>
        <taxon>Cytophagia</taxon>
        <taxon>Cytophagales</taxon>
        <taxon>Rhodocytophagaceae</taxon>
        <taxon>Rhodocytophaga</taxon>
    </lineage>
</organism>
<dbReference type="RefSeq" id="WP_162445661.1">
    <property type="nucleotide sequence ID" value="NZ_CP048222.1"/>
</dbReference>
<evidence type="ECO:0000256" key="1">
    <source>
        <dbReference type="SAM" id="SignalP"/>
    </source>
</evidence>